<dbReference type="Proteomes" id="UP001356427">
    <property type="component" value="Unassembled WGS sequence"/>
</dbReference>
<evidence type="ECO:0000313" key="2">
    <source>
        <dbReference type="Proteomes" id="UP001356427"/>
    </source>
</evidence>
<gene>
    <name evidence="1" type="ORF">J4Q44_G00232550</name>
</gene>
<name>A0AAN8LAX6_9TELE</name>
<comment type="caution">
    <text evidence="1">The sequence shown here is derived from an EMBL/GenBank/DDBJ whole genome shotgun (WGS) entry which is preliminary data.</text>
</comment>
<organism evidence="1 2">
    <name type="scientific">Coregonus suidteri</name>
    <dbReference type="NCBI Taxonomy" id="861788"/>
    <lineage>
        <taxon>Eukaryota</taxon>
        <taxon>Metazoa</taxon>
        <taxon>Chordata</taxon>
        <taxon>Craniata</taxon>
        <taxon>Vertebrata</taxon>
        <taxon>Euteleostomi</taxon>
        <taxon>Actinopterygii</taxon>
        <taxon>Neopterygii</taxon>
        <taxon>Teleostei</taxon>
        <taxon>Protacanthopterygii</taxon>
        <taxon>Salmoniformes</taxon>
        <taxon>Salmonidae</taxon>
        <taxon>Coregoninae</taxon>
        <taxon>Coregonus</taxon>
    </lineage>
</organism>
<protein>
    <submittedName>
        <fullName evidence="1">Uncharacterized protein</fullName>
    </submittedName>
</protein>
<dbReference type="EMBL" id="JAGTTL010000021">
    <property type="protein sequence ID" value="KAK6306330.1"/>
    <property type="molecule type" value="Genomic_DNA"/>
</dbReference>
<proteinExistence type="predicted"/>
<keyword evidence="2" id="KW-1185">Reference proteome</keyword>
<accession>A0AAN8LAX6</accession>
<sequence>MVFNIALCAPANLREALLDQCGVQQDILYLTALVAMMIPGADPTLSQDSCPSPTLDGPVLLECVELLLGALAGNRGGPESLSQALCDASLLLSQSLQTSLFPRWCSLLEVHLASEAPEALRIAWALWLGPPY</sequence>
<dbReference type="AlphaFoldDB" id="A0AAN8LAX6"/>
<evidence type="ECO:0000313" key="1">
    <source>
        <dbReference type="EMBL" id="KAK6306330.1"/>
    </source>
</evidence>
<reference evidence="1 2" key="1">
    <citation type="submission" date="2021-04" db="EMBL/GenBank/DDBJ databases">
        <authorList>
            <person name="De Guttry C."/>
            <person name="Zahm M."/>
            <person name="Klopp C."/>
            <person name="Cabau C."/>
            <person name="Louis A."/>
            <person name="Berthelot C."/>
            <person name="Parey E."/>
            <person name="Roest Crollius H."/>
            <person name="Montfort J."/>
            <person name="Robinson-Rechavi M."/>
            <person name="Bucao C."/>
            <person name="Bouchez O."/>
            <person name="Gislard M."/>
            <person name="Lluch J."/>
            <person name="Milhes M."/>
            <person name="Lampietro C."/>
            <person name="Lopez Roques C."/>
            <person name="Donnadieu C."/>
            <person name="Braasch I."/>
            <person name="Desvignes T."/>
            <person name="Postlethwait J."/>
            <person name="Bobe J."/>
            <person name="Wedekind C."/>
            <person name="Guiguen Y."/>
        </authorList>
    </citation>
    <scope>NUCLEOTIDE SEQUENCE [LARGE SCALE GENOMIC DNA]</scope>
    <source>
        <strain evidence="1">Cs_M1</strain>
        <tissue evidence="1">Blood</tissue>
    </source>
</reference>